<evidence type="ECO:0000313" key="2">
    <source>
        <dbReference type="EMBL" id="CAA9292795.1"/>
    </source>
</evidence>
<proteinExistence type="predicted"/>
<dbReference type="EMBL" id="CADCTR010001366">
    <property type="protein sequence ID" value="CAA9292795.1"/>
    <property type="molecule type" value="Genomic_DNA"/>
</dbReference>
<reference evidence="2" key="1">
    <citation type="submission" date="2020-02" db="EMBL/GenBank/DDBJ databases">
        <authorList>
            <person name="Meier V. D."/>
        </authorList>
    </citation>
    <scope>NUCLEOTIDE SEQUENCE</scope>
    <source>
        <strain evidence="2">AVDCRST_MAG93</strain>
    </source>
</reference>
<evidence type="ECO:0000256" key="1">
    <source>
        <dbReference type="SAM" id="MobiDB-lite"/>
    </source>
</evidence>
<dbReference type="AlphaFoldDB" id="A0A6J4K1I7"/>
<name>A0A6J4K1I7_9CHLR</name>
<feature type="non-terminal residue" evidence="2">
    <location>
        <position position="43"/>
    </location>
</feature>
<accession>A0A6J4K1I7</accession>
<organism evidence="2">
    <name type="scientific">uncultured Chloroflexia bacterium</name>
    <dbReference type="NCBI Taxonomy" id="1672391"/>
    <lineage>
        <taxon>Bacteria</taxon>
        <taxon>Bacillati</taxon>
        <taxon>Chloroflexota</taxon>
        <taxon>Chloroflexia</taxon>
        <taxon>environmental samples</taxon>
    </lineage>
</organism>
<gene>
    <name evidence="2" type="ORF">AVDCRST_MAG93-4031</name>
</gene>
<feature type="compositionally biased region" description="Low complexity" evidence="1">
    <location>
        <begin position="1"/>
        <end position="22"/>
    </location>
</feature>
<feature type="region of interest" description="Disordered" evidence="1">
    <location>
        <begin position="1"/>
        <end position="43"/>
    </location>
</feature>
<sequence>SASRASRSSRTASRMRSPSPTRSARRKGRLKAVLSQRSARSRP</sequence>
<feature type="non-terminal residue" evidence="2">
    <location>
        <position position="1"/>
    </location>
</feature>
<protein>
    <submittedName>
        <fullName evidence="2">Uncharacterized protein</fullName>
    </submittedName>
</protein>